<dbReference type="HAMAP" id="MF_00671">
    <property type="entry name" value="TolB"/>
    <property type="match status" value="1"/>
</dbReference>
<keyword evidence="4" id="KW-0574">Periplasm</keyword>
<dbReference type="SUPFAM" id="SSF52964">
    <property type="entry name" value="TolB, N-terminal domain"/>
    <property type="match status" value="1"/>
</dbReference>
<dbReference type="Gene3D" id="3.40.50.10070">
    <property type="entry name" value="TolB, N-terminal domain"/>
    <property type="match status" value="1"/>
</dbReference>
<name>A0ABV6YV46_UNCC1</name>
<accession>A0ABV6YV46</accession>
<dbReference type="InterPro" id="IPR011042">
    <property type="entry name" value="6-blade_b-propeller_TolB-like"/>
</dbReference>
<dbReference type="Proteomes" id="UP001594351">
    <property type="component" value="Unassembled WGS sequence"/>
</dbReference>
<feature type="domain" description="TolB N-terminal" evidence="5">
    <location>
        <begin position="30"/>
        <end position="134"/>
    </location>
</feature>
<proteinExistence type="inferred from homology"/>
<evidence type="ECO:0000313" key="7">
    <source>
        <dbReference type="Proteomes" id="UP001594351"/>
    </source>
</evidence>
<dbReference type="EMBL" id="JBHPBY010000067">
    <property type="protein sequence ID" value="MFC1849943.1"/>
    <property type="molecule type" value="Genomic_DNA"/>
</dbReference>
<evidence type="ECO:0000256" key="1">
    <source>
        <dbReference type="ARBA" id="ARBA00004418"/>
    </source>
</evidence>
<evidence type="ECO:0000256" key="4">
    <source>
        <dbReference type="ARBA" id="ARBA00022764"/>
    </source>
</evidence>
<comment type="caution">
    <text evidence="6">The sequence shown here is derived from an EMBL/GenBank/DDBJ whole genome shotgun (WGS) entry which is preliminary data.</text>
</comment>
<keyword evidence="3" id="KW-0732">Signal</keyword>
<sequence length="436" mass="48775">MKRILCLWGIILVTTGMVNLKSIDATDVYLDIRSSEVRKVALALPYFEIPLNQPELIPYRNDALKILTFDLRESGLFQLLDVAAYSNEINSLYRTQKTLPYTSWYLKGAQAIVVGAIKKSGSEFTINGSLFDVKLEMMMTGKKYSGDRSLFRAMMHRFADEIIFRFTGEHGIAHSKIAYVQGQGAAKEIIIIDYDGFNEERLTTNNSINLSPEWSSDRKSLYFTSFFEAISAVYCLTLKDRKVVKIASFSGMNSAPAISPDNTKLALTLSKDGNSEIYVMSIASRKLNRLTFHRGIDTSPSWSPTGREIVFTSDRVGTPQLYVMDAEGTNLRRLTYHGNYNDSADWSPQGNLIAFASRKGGIFNIFTVSVEGGNLKQLTSKAGKNENPSWSPDGNFIVFSSTRDGTANIFIMDKFGHNQRRLTFQSGNCTAPDWSP</sequence>
<comment type="subcellular location">
    <subcellularLocation>
        <location evidence="1">Periplasm</location>
    </subcellularLocation>
</comment>
<evidence type="ECO:0000256" key="3">
    <source>
        <dbReference type="ARBA" id="ARBA00022729"/>
    </source>
</evidence>
<dbReference type="Gene3D" id="2.120.10.60">
    <property type="entry name" value="Tricorn protease N-terminal domain"/>
    <property type="match status" value="1"/>
</dbReference>
<dbReference type="Gene3D" id="2.120.10.30">
    <property type="entry name" value="TolB, C-terminal domain"/>
    <property type="match status" value="1"/>
</dbReference>
<reference evidence="6 7" key="1">
    <citation type="submission" date="2024-09" db="EMBL/GenBank/DDBJ databases">
        <title>Laminarin stimulates single cell rates of sulfate reduction while oxygen inhibits transcriptomic activity in coastal marine sediment.</title>
        <authorList>
            <person name="Lindsay M."/>
            <person name="Orcutt B."/>
            <person name="Emerson D."/>
            <person name="Stepanauskas R."/>
            <person name="D'Angelo T."/>
        </authorList>
    </citation>
    <scope>NUCLEOTIDE SEQUENCE [LARGE SCALE GENOMIC DNA]</scope>
    <source>
        <strain evidence="6">SAG AM-311-K15</strain>
    </source>
</reference>
<dbReference type="Pfam" id="PF04052">
    <property type="entry name" value="TolB_N"/>
    <property type="match status" value="1"/>
</dbReference>
<dbReference type="InterPro" id="IPR014167">
    <property type="entry name" value="Tol-Pal_TolB"/>
</dbReference>
<dbReference type="NCBIfam" id="TIGR02800">
    <property type="entry name" value="propeller_TolB"/>
    <property type="match status" value="1"/>
</dbReference>
<protein>
    <submittedName>
        <fullName evidence="6">Tol-Pal system beta propeller repeat protein TolB</fullName>
    </submittedName>
</protein>
<dbReference type="PANTHER" id="PTHR36842">
    <property type="entry name" value="PROTEIN TOLB HOMOLOG"/>
    <property type="match status" value="1"/>
</dbReference>
<evidence type="ECO:0000256" key="2">
    <source>
        <dbReference type="ARBA" id="ARBA00009820"/>
    </source>
</evidence>
<organism evidence="6 7">
    <name type="scientific">candidate division CSSED10-310 bacterium</name>
    <dbReference type="NCBI Taxonomy" id="2855610"/>
    <lineage>
        <taxon>Bacteria</taxon>
        <taxon>Bacteria division CSSED10-310</taxon>
    </lineage>
</organism>
<evidence type="ECO:0000259" key="5">
    <source>
        <dbReference type="Pfam" id="PF04052"/>
    </source>
</evidence>
<keyword evidence="7" id="KW-1185">Reference proteome</keyword>
<dbReference type="InterPro" id="IPR011659">
    <property type="entry name" value="WD40"/>
</dbReference>
<dbReference type="Pfam" id="PF07676">
    <property type="entry name" value="PD40"/>
    <property type="match status" value="5"/>
</dbReference>
<dbReference type="SUPFAM" id="SSF69304">
    <property type="entry name" value="Tricorn protease N-terminal domain"/>
    <property type="match status" value="1"/>
</dbReference>
<evidence type="ECO:0000313" key="6">
    <source>
        <dbReference type="EMBL" id="MFC1849943.1"/>
    </source>
</evidence>
<gene>
    <name evidence="6" type="primary">tolB</name>
    <name evidence="6" type="ORF">ACFL27_07115</name>
</gene>
<dbReference type="InterPro" id="IPR007195">
    <property type="entry name" value="TolB_N"/>
</dbReference>
<dbReference type="PANTHER" id="PTHR36842:SF1">
    <property type="entry name" value="PROTEIN TOLB"/>
    <property type="match status" value="1"/>
</dbReference>
<comment type="similarity">
    <text evidence="2">Belongs to the TolB family.</text>
</comment>